<dbReference type="STRING" id="765440.A0A0C3BBH0"/>
<accession>A0A0C3BBH0</accession>
<reference evidence="3" key="2">
    <citation type="submission" date="2015-01" db="EMBL/GenBank/DDBJ databases">
        <title>Evolutionary Origins and Diversification of the Mycorrhizal Mutualists.</title>
        <authorList>
            <consortium name="DOE Joint Genome Institute"/>
            <consortium name="Mycorrhizal Genomics Consortium"/>
            <person name="Kohler A."/>
            <person name="Kuo A."/>
            <person name="Nagy L.G."/>
            <person name="Floudas D."/>
            <person name="Copeland A."/>
            <person name="Barry K.W."/>
            <person name="Cichocki N."/>
            <person name="Veneault-Fourrey C."/>
            <person name="LaButti K."/>
            <person name="Lindquist E.A."/>
            <person name="Lipzen A."/>
            <person name="Lundell T."/>
            <person name="Morin E."/>
            <person name="Murat C."/>
            <person name="Riley R."/>
            <person name="Ohm R."/>
            <person name="Sun H."/>
            <person name="Tunlid A."/>
            <person name="Henrissat B."/>
            <person name="Grigoriev I.V."/>
            <person name="Hibbett D.S."/>
            <person name="Martin F."/>
        </authorList>
    </citation>
    <scope>NUCLEOTIDE SEQUENCE [LARGE SCALE GENOMIC DNA]</scope>
    <source>
        <strain evidence="3">F 1598</strain>
    </source>
</reference>
<feature type="transmembrane region" description="Helical" evidence="1">
    <location>
        <begin position="90"/>
        <end position="108"/>
    </location>
</feature>
<reference evidence="2 3" key="1">
    <citation type="submission" date="2014-04" db="EMBL/GenBank/DDBJ databases">
        <authorList>
            <consortium name="DOE Joint Genome Institute"/>
            <person name="Kuo A."/>
            <person name="Tarkka M."/>
            <person name="Buscot F."/>
            <person name="Kohler A."/>
            <person name="Nagy L.G."/>
            <person name="Floudas D."/>
            <person name="Copeland A."/>
            <person name="Barry K.W."/>
            <person name="Cichocki N."/>
            <person name="Veneault-Fourrey C."/>
            <person name="LaButti K."/>
            <person name="Lindquist E.A."/>
            <person name="Lipzen A."/>
            <person name="Lundell T."/>
            <person name="Morin E."/>
            <person name="Murat C."/>
            <person name="Sun H."/>
            <person name="Tunlid A."/>
            <person name="Henrissat B."/>
            <person name="Grigoriev I.V."/>
            <person name="Hibbett D.S."/>
            <person name="Martin F."/>
            <person name="Nordberg H.P."/>
            <person name="Cantor M.N."/>
            <person name="Hua S.X."/>
        </authorList>
    </citation>
    <scope>NUCLEOTIDE SEQUENCE [LARGE SCALE GENOMIC DNA]</scope>
    <source>
        <strain evidence="2 3">F 1598</strain>
    </source>
</reference>
<keyword evidence="1" id="KW-0812">Transmembrane</keyword>
<feature type="transmembrane region" description="Helical" evidence="1">
    <location>
        <begin position="129"/>
        <end position="149"/>
    </location>
</feature>
<dbReference type="GO" id="GO:0051082">
    <property type="term" value="F:unfolded protein binding"/>
    <property type="evidence" value="ECO:0007669"/>
    <property type="project" value="TreeGrafter"/>
</dbReference>
<keyword evidence="1" id="KW-1133">Transmembrane helix</keyword>
<proteinExistence type="predicted"/>
<dbReference type="InterPro" id="IPR013248">
    <property type="entry name" value="Psh3/Shr3"/>
</dbReference>
<evidence type="ECO:0008006" key="4">
    <source>
        <dbReference type="Google" id="ProtNLM"/>
    </source>
</evidence>
<dbReference type="GO" id="GO:0005789">
    <property type="term" value="C:endoplasmic reticulum membrane"/>
    <property type="evidence" value="ECO:0007669"/>
    <property type="project" value="TreeGrafter"/>
</dbReference>
<dbReference type="Proteomes" id="UP000054166">
    <property type="component" value="Unassembled WGS sequence"/>
</dbReference>
<feature type="transmembrane region" description="Helical" evidence="1">
    <location>
        <begin position="58"/>
        <end position="78"/>
    </location>
</feature>
<dbReference type="AlphaFoldDB" id="A0A0C3BBH0"/>
<gene>
    <name evidence="2" type="ORF">PILCRDRAFT_827987</name>
</gene>
<dbReference type="FunCoup" id="A0A0C3BBH0">
    <property type="interactions" value="79"/>
</dbReference>
<protein>
    <recommendedName>
        <fullName evidence="4">Shr3 amino acid permease chaperone</fullName>
    </recommendedName>
</protein>
<dbReference type="HOGENOM" id="CLU_080510_0_1_1"/>
<name>A0A0C3BBH0_PILCF</name>
<evidence type="ECO:0000313" key="2">
    <source>
        <dbReference type="EMBL" id="KIM74662.1"/>
    </source>
</evidence>
<keyword evidence="1" id="KW-0472">Membrane</keyword>
<evidence type="ECO:0000256" key="1">
    <source>
        <dbReference type="SAM" id="Phobius"/>
    </source>
</evidence>
<dbReference type="EMBL" id="KN833057">
    <property type="protein sequence ID" value="KIM74662.1"/>
    <property type="molecule type" value="Genomic_DNA"/>
</dbReference>
<dbReference type="OrthoDB" id="5229808at2759"/>
<sequence length="182" mass="19909">MGFRGAAVLSATSFFIGIQFICFNVDYRILYRPLTDQVIDDGFQFYTTFFNAPPAIKALLHGFIGVGFIGLLTKLHAWDDSAMFFDGTSLVAYIFAFAVYMSVAIPSLRTIATPAEGNTRDDRIEAMRVLSAGNTIIIVILAGVLLLQAGEEYARRAEAKELAKIIEAEKKAASAPQGKKDQ</sequence>
<organism evidence="2 3">
    <name type="scientific">Piloderma croceum (strain F 1598)</name>
    <dbReference type="NCBI Taxonomy" id="765440"/>
    <lineage>
        <taxon>Eukaryota</taxon>
        <taxon>Fungi</taxon>
        <taxon>Dikarya</taxon>
        <taxon>Basidiomycota</taxon>
        <taxon>Agaricomycotina</taxon>
        <taxon>Agaricomycetes</taxon>
        <taxon>Agaricomycetidae</taxon>
        <taxon>Atheliales</taxon>
        <taxon>Atheliaceae</taxon>
        <taxon>Piloderma</taxon>
    </lineage>
</organism>
<evidence type="ECO:0000313" key="3">
    <source>
        <dbReference type="Proteomes" id="UP000054166"/>
    </source>
</evidence>
<dbReference type="Pfam" id="PF08229">
    <property type="entry name" value="SHR3_chaperone"/>
    <property type="match status" value="1"/>
</dbReference>
<dbReference type="SMART" id="SM00786">
    <property type="entry name" value="SHR3_chaperone"/>
    <property type="match status" value="1"/>
</dbReference>
<dbReference type="InParanoid" id="A0A0C3BBH0"/>
<dbReference type="PANTHER" id="PTHR28228:SF1">
    <property type="entry name" value="SECRETORY COMPONENT PROTEIN SHR3"/>
    <property type="match status" value="1"/>
</dbReference>
<dbReference type="GO" id="GO:0006888">
    <property type="term" value="P:endoplasmic reticulum to Golgi vesicle-mediated transport"/>
    <property type="evidence" value="ECO:0007669"/>
    <property type="project" value="TreeGrafter"/>
</dbReference>
<keyword evidence="3" id="KW-1185">Reference proteome</keyword>
<dbReference type="PANTHER" id="PTHR28228">
    <property type="entry name" value="SECRETORY COMPONENT PROTEIN SHR3"/>
    <property type="match status" value="1"/>
</dbReference>
<feature type="transmembrane region" description="Helical" evidence="1">
    <location>
        <begin position="6"/>
        <end position="25"/>
    </location>
</feature>